<protein>
    <recommendedName>
        <fullName evidence="3">Phage major tail protein 2</fullName>
    </recommendedName>
</protein>
<gene>
    <name evidence="1" type="ORF">Pan54_50000</name>
</gene>
<evidence type="ECO:0008006" key="3">
    <source>
        <dbReference type="Google" id="ProtNLM"/>
    </source>
</evidence>
<keyword evidence="2" id="KW-1185">Reference proteome</keyword>
<organism evidence="1 2">
    <name type="scientific">Rubinisphaera italica</name>
    <dbReference type="NCBI Taxonomy" id="2527969"/>
    <lineage>
        <taxon>Bacteria</taxon>
        <taxon>Pseudomonadati</taxon>
        <taxon>Planctomycetota</taxon>
        <taxon>Planctomycetia</taxon>
        <taxon>Planctomycetales</taxon>
        <taxon>Planctomycetaceae</taxon>
        <taxon>Rubinisphaera</taxon>
    </lineage>
</organism>
<reference evidence="1 2" key="1">
    <citation type="submission" date="2019-02" db="EMBL/GenBank/DDBJ databases">
        <title>Deep-cultivation of Planctomycetes and their phenomic and genomic characterization uncovers novel biology.</title>
        <authorList>
            <person name="Wiegand S."/>
            <person name="Jogler M."/>
            <person name="Boedeker C."/>
            <person name="Pinto D."/>
            <person name="Vollmers J."/>
            <person name="Rivas-Marin E."/>
            <person name="Kohn T."/>
            <person name="Peeters S.H."/>
            <person name="Heuer A."/>
            <person name="Rast P."/>
            <person name="Oberbeckmann S."/>
            <person name="Bunk B."/>
            <person name="Jeske O."/>
            <person name="Meyerdierks A."/>
            <person name="Storesund J.E."/>
            <person name="Kallscheuer N."/>
            <person name="Luecker S."/>
            <person name="Lage O.M."/>
            <person name="Pohl T."/>
            <person name="Merkel B.J."/>
            <person name="Hornburger P."/>
            <person name="Mueller R.-W."/>
            <person name="Bruemmer F."/>
            <person name="Labrenz M."/>
            <person name="Spormann A.M."/>
            <person name="Op Den Camp H."/>
            <person name="Overmann J."/>
            <person name="Amann R."/>
            <person name="Jetten M.S.M."/>
            <person name="Mascher T."/>
            <person name="Medema M.H."/>
            <person name="Devos D.P."/>
            <person name="Kaster A.-K."/>
            <person name="Ovreas L."/>
            <person name="Rohde M."/>
            <person name="Galperin M.Y."/>
            <person name="Jogler C."/>
        </authorList>
    </citation>
    <scope>NUCLEOTIDE SEQUENCE [LARGE SCALE GENOMIC DNA]</scope>
    <source>
        <strain evidence="1 2">Pan54</strain>
    </source>
</reference>
<proteinExistence type="predicted"/>
<dbReference type="Proteomes" id="UP000316095">
    <property type="component" value="Unassembled WGS sequence"/>
</dbReference>
<accession>A0A5C5XNW1</accession>
<comment type="caution">
    <text evidence="1">The sequence shown here is derived from an EMBL/GenBank/DDBJ whole genome shotgun (WGS) entry which is preliminary data.</text>
</comment>
<dbReference type="InterPro" id="IPR032495">
    <property type="entry name" value="Phage_TTP_11"/>
</dbReference>
<evidence type="ECO:0000313" key="2">
    <source>
        <dbReference type="Proteomes" id="UP000316095"/>
    </source>
</evidence>
<evidence type="ECO:0000313" key="1">
    <source>
        <dbReference type="EMBL" id="TWT64239.1"/>
    </source>
</evidence>
<dbReference type="Gene3D" id="4.10.410.40">
    <property type="match status" value="1"/>
</dbReference>
<name>A0A5C5XNW1_9PLAN</name>
<dbReference type="Pfam" id="PF16460">
    <property type="entry name" value="Phage_TTP_11"/>
    <property type="match status" value="1"/>
</dbReference>
<dbReference type="EMBL" id="SJPG01000001">
    <property type="protein sequence ID" value="TWT64239.1"/>
    <property type="molecule type" value="Genomic_DNA"/>
</dbReference>
<sequence length="136" mass="14147">MAIKAKGTTLSVEFATDTYTVIGEVKSITGPSFGEVSTPESTHLTSAAREYIAGMTGGGTLSFDLHFDPDNASHSALSDLVINPAVVGFKVTFADATPAIYSFDGILKNFDISVSSFDDLLSASCSVQISGLITKA</sequence>
<dbReference type="AlphaFoldDB" id="A0A5C5XNW1"/>